<keyword evidence="3" id="KW-1185">Reference proteome</keyword>
<keyword evidence="1" id="KW-1133">Transmembrane helix</keyword>
<keyword evidence="1" id="KW-0472">Membrane</keyword>
<proteinExistence type="predicted"/>
<evidence type="ECO:0000256" key="1">
    <source>
        <dbReference type="SAM" id="Phobius"/>
    </source>
</evidence>
<evidence type="ECO:0000313" key="3">
    <source>
        <dbReference type="Proteomes" id="UP000026915"/>
    </source>
</evidence>
<dbReference type="AlphaFoldDB" id="A0A061F1N5"/>
<dbReference type="Gramene" id="EOY08434">
    <property type="protein sequence ID" value="EOY08434"/>
    <property type="gene ID" value="TCM_022859"/>
</dbReference>
<protein>
    <submittedName>
        <fullName evidence="2">Uncharacterized protein</fullName>
    </submittedName>
</protein>
<sequence length="180" mass="19967">METEKKRERGMEKLVQKPCEVSKGVRGKNVYRGFAAVVTGSMGVPGRDTIMLWSFSRTILPRTTSLYALLAWASSLYLLLLCIITLGTLTLCIVPLCANPLGITNLMFLPYAHFFGMHYLLRNLLWTSPPFPQPFCVKISWIVLIVSCPCLGPLGPSPLIVVFQGPYNILLSFIALLSTT</sequence>
<keyword evidence="1" id="KW-0812">Transmembrane</keyword>
<feature type="transmembrane region" description="Helical" evidence="1">
    <location>
        <begin position="135"/>
        <end position="154"/>
    </location>
</feature>
<dbReference type="Proteomes" id="UP000026915">
    <property type="component" value="Chromosome 5"/>
</dbReference>
<reference evidence="2 3" key="1">
    <citation type="journal article" date="2013" name="Genome Biol.">
        <title>The genome sequence of the most widely cultivated cacao type and its use to identify candidate genes regulating pod color.</title>
        <authorList>
            <person name="Motamayor J.C."/>
            <person name="Mockaitis K."/>
            <person name="Schmutz J."/>
            <person name="Haiminen N."/>
            <person name="Iii D.L."/>
            <person name="Cornejo O."/>
            <person name="Findley S.D."/>
            <person name="Zheng P."/>
            <person name="Utro F."/>
            <person name="Royaert S."/>
            <person name="Saski C."/>
            <person name="Jenkins J."/>
            <person name="Podicheti R."/>
            <person name="Zhao M."/>
            <person name="Scheffler B.E."/>
            <person name="Stack J.C."/>
            <person name="Feltus F.A."/>
            <person name="Mustiga G.M."/>
            <person name="Amores F."/>
            <person name="Phillips W."/>
            <person name="Marelli J.P."/>
            <person name="May G.D."/>
            <person name="Shapiro H."/>
            <person name="Ma J."/>
            <person name="Bustamante C.D."/>
            <person name="Schnell R.J."/>
            <person name="Main D."/>
            <person name="Gilbert D."/>
            <person name="Parida L."/>
            <person name="Kuhn D.N."/>
        </authorList>
    </citation>
    <scope>NUCLEOTIDE SEQUENCE [LARGE SCALE GENOMIC DNA]</scope>
    <source>
        <strain evidence="3">cv. Matina 1-6</strain>
    </source>
</reference>
<dbReference type="InParanoid" id="A0A061F1N5"/>
<feature type="transmembrane region" description="Helical" evidence="1">
    <location>
        <begin position="66"/>
        <end position="87"/>
    </location>
</feature>
<dbReference type="HOGENOM" id="CLU_1498887_0_0_1"/>
<name>A0A061F1N5_THECC</name>
<feature type="transmembrane region" description="Helical" evidence="1">
    <location>
        <begin position="93"/>
        <end position="114"/>
    </location>
</feature>
<dbReference type="EMBL" id="CM001883">
    <property type="protein sequence ID" value="EOY08434.1"/>
    <property type="molecule type" value="Genomic_DNA"/>
</dbReference>
<organism evidence="2 3">
    <name type="scientific">Theobroma cacao</name>
    <name type="common">Cacao</name>
    <name type="synonym">Cocoa</name>
    <dbReference type="NCBI Taxonomy" id="3641"/>
    <lineage>
        <taxon>Eukaryota</taxon>
        <taxon>Viridiplantae</taxon>
        <taxon>Streptophyta</taxon>
        <taxon>Embryophyta</taxon>
        <taxon>Tracheophyta</taxon>
        <taxon>Spermatophyta</taxon>
        <taxon>Magnoliopsida</taxon>
        <taxon>eudicotyledons</taxon>
        <taxon>Gunneridae</taxon>
        <taxon>Pentapetalae</taxon>
        <taxon>rosids</taxon>
        <taxon>malvids</taxon>
        <taxon>Malvales</taxon>
        <taxon>Malvaceae</taxon>
        <taxon>Byttnerioideae</taxon>
        <taxon>Theobroma</taxon>
    </lineage>
</organism>
<gene>
    <name evidence="2" type="ORF">TCM_022859</name>
</gene>
<evidence type="ECO:0000313" key="2">
    <source>
        <dbReference type="EMBL" id="EOY08434.1"/>
    </source>
</evidence>
<accession>A0A061F1N5</accession>